<protein>
    <submittedName>
        <fullName evidence="1">Uncharacterized protein</fullName>
    </submittedName>
</protein>
<dbReference type="RefSeq" id="WP_016331763.1">
    <property type="nucleotide sequence ID" value="NZ_CP008953.1"/>
</dbReference>
<evidence type="ECO:0000313" key="2">
    <source>
        <dbReference type="Proteomes" id="UP000028492"/>
    </source>
</evidence>
<organism evidence="1 2">
    <name type="scientific">Amycolatopsis japonica</name>
    <dbReference type="NCBI Taxonomy" id="208439"/>
    <lineage>
        <taxon>Bacteria</taxon>
        <taxon>Bacillati</taxon>
        <taxon>Actinomycetota</taxon>
        <taxon>Actinomycetes</taxon>
        <taxon>Pseudonocardiales</taxon>
        <taxon>Pseudonocardiaceae</taxon>
        <taxon>Amycolatopsis</taxon>
        <taxon>Amycolatopsis japonica group</taxon>
    </lineage>
</organism>
<dbReference type="STRING" id="208439.AJAP_32695"/>
<accession>A0A075V2E0</accession>
<proteinExistence type="predicted"/>
<dbReference type="KEGG" id="aja:AJAP_32695"/>
<evidence type="ECO:0000313" key="1">
    <source>
        <dbReference type="EMBL" id="AIG79353.1"/>
    </source>
</evidence>
<name>A0A075V2E0_9PSEU</name>
<dbReference type="Proteomes" id="UP000028492">
    <property type="component" value="Chromosome"/>
</dbReference>
<keyword evidence="2" id="KW-1185">Reference proteome</keyword>
<dbReference type="AlphaFoldDB" id="A0A075V2E0"/>
<dbReference type="EMBL" id="CP008953">
    <property type="protein sequence ID" value="AIG79353.1"/>
    <property type="molecule type" value="Genomic_DNA"/>
</dbReference>
<gene>
    <name evidence="1" type="ORF">AJAP_32695</name>
</gene>
<reference evidence="1 2" key="1">
    <citation type="journal article" date="2014" name="J. Biotechnol.">
        <title>Complete genome sequence of the actinobacterium Amycolatopsis japonica MG417-CF17(T) (=DSM 44213T) producing (S,S)-N,N'-ethylenediaminedisuccinic acid.</title>
        <authorList>
            <person name="Stegmann E."/>
            <person name="Albersmeier A."/>
            <person name="Spohn M."/>
            <person name="Gert H."/>
            <person name="Weber T."/>
            <person name="Wohlleben W."/>
            <person name="Kalinowski J."/>
            <person name="Ruckert C."/>
        </authorList>
    </citation>
    <scope>NUCLEOTIDE SEQUENCE [LARGE SCALE GENOMIC DNA]</scope>
    <source>
        <strain evidence="2">MG417-CF17 (DSM 44213)</strain>
    </source>
</reference>
<dbReference type="HOGENOM" id="CLU_2033199_0_0_11"/>
<sequence length="121" mass="13216">MPLIGRRVVEGVEHVVVPVEHRFSLEEAVLAVMAAKSTVRPAPGIKVAPLKVSEVRSALLYAAKHADRRHQIVDSYFVEAEDGPLHRLAEWIRSELVRLGIFTTHDGSAAGSGGRLGYSPR</sequence>